<dbReference type="Proteomes" id="UP000255139">
    <property type="component" value="Unassembled WGS sequence"/>
</dbReference>
<dbReference type="Proteomes" id="UP000029922">
    <property type="component" value="Unassembled WGS sequence"/>
</dbReference>
<evidence type="ECO:0000313" key="1">
    <source>
        <dbReference type="EMBL" id="STQ87158.1"/>
    </source>
</evidence>
<sequence length="157" mass="17705">MVSNTAVHLGTNLGSLESPILLSFAMYIDLQNADSSEKRFLKGDMFLGANIFGRFILDKDIGFEYGAGYGYSIATRYYGDEFNIFNSSKHNQRFEASLGLIFTQSSNIKNTRKDFYMKVKGLYYINNAFDITTNQGQTLIYPSNKDISVMLETGFSL</sequence>
<dbReference type="EMBL" id="UGJE01000002">
    <property type="protein sequence ID" value="STQ87158.1"/>
    <property type="molecule type" value="Genomic_DNA"/>
</dbReference>
<evidence type="ECO:0000313" key="3">
    <source>
        <dbReference type="Proteomes" id="UP000029922"/>
    </source>
</evidence>
<dbReference type="EMBL" id="JRPD02000034">
    <property type="protein sequence ID" value="TLD98333.1"/>
    <property type="molecule type" value="Genomic_DNA"/>
</dbReference>
<evidence type="ECO:0000313" key="2">
    <source>
        <dbReference type="EMBL" id="TLD98333.1"/>
    </source>
</evidence>
<evidence type="ECO:0000313" key="4">
    <source>
        <dbReference type="Proteomes" id="UP000255139"/>
    </source>
</evidence>
<dbReference type="OrthoDB" id="5325658at2"/>
<evidence type="ECO:0008006" key="5">
    <source>
        <dbReference type="Google" id="ProtNLM"/>
    </source>
</evidence>
<keyword evidence="4" id="KW-1185">Reference proteome</keyword>
<dbReference type="RefSeq" id="WP_138070023.1">
    <property type="nucleotide sequence ID" value="NZ_FZML01000023.1"/>
</dbReference>
<protein>
    <recommendedName>
        <fullName evidence="5">Outer membrane protein</fullName>
    </recommendedName>
</protein>
<proteinExistence type="predicted"/>
<reference evidence="1 4" key="2">
    <citation type="submission" date="2018-06" db="EMBL/GenBank/DDBJ databases">
        <authorList>
            <consortium name="Pathogen Informatics"/>
            <person name="Doyle S."/>
        </authorList>
    </citation>
    <scope>NUCLEOTIDE SEQUENCE [LARGE SCALE GENOMIC DNA]</scope>
    <source>
        <strain evidence="1 4">NCTC12714</strain>
    </source>
</reference>
<reference evidence="2 3" key="1">
    <citation type="journal article" date="2014" name="Genome Announc.">
        <title>Draft genome sequences of eight enterohepatic helicobacter species isolated from both laboratory and wild rodents.</title>
        <authorList>
            <person name="Sheh A."/>
            <person name="Shen Z."/>
            <person name="Fox J.G."/>
        </authorList>
    </citation>
    <scope>NUCLEOTIDE SEQUENCE [LARGE SCALE GENOMIC DNA]</scope>
    <source>
        <strain evidence="2 3">ST1</strain>
    </source>
</reference>
<gene>
    <name evidence="2" type="ORF">LS73_009115</name>
    <name evidence="1" type="ORF">NCTC12714_01980</name>
</gene>
<name>A0A377PW06_9HELI</name>
<organism evidence="1 4">
    <name type="scientific">Helicobacter muridarum</name>
    <dbReference type="NCBI Taxonomy" id="216"/>
    <lineage>
        <taxon>Bacteria</taxon>
        <taxon>Pseudomonadati</taxon>
        <taxon>Campylobacterota</taxon>
        <taxon>Epsilonproteobacteria</taxon>
        <taxon>Campylobacterales</taxon>
        <taxon>Helicobacteraceae</taxon>
        <taxon>Helicobacter</taxon>
    </lineage>
</organism>
<dbReference type="AlphaFoldDB" id="A0A377PW06"/>
<accession>A0A377PW06</accession>